<dbReference type="InterPro" id="IPR013785">
    <property type="entry name" value="Aldolase_TIM"/>
</dbReference>
<evidence type="ECO:0008006" key="5">
    <source>
        <dbReference type="Google" id="ProtNLM"/>
    </source>
</evidence>
<accession>A0ABN0NSK4</accession>
<dbReference type="InterPro" id="IPR058240">
    <property type="entry name" value="rSAM_sf"/>
</dbReference>
<dbReference type="SUPFAM" id="SSF102114">
    <property type="entry name" value="Radical SAM enzymes"/>
    <property type="match status" value="1"/>
</dbReference>
<organism evidence="3 4">
    <name type="scientific">Prevotella disiens JCM 6334 = ATCC 29426</name>
    <dbReference type="NCBI Taxonomy" id="1235811"/>
    <lineage>
        <taxon>Bacteria</taxon>
        <taxon>Pseudomonadati</taxon>
        <taxon>Bacteroidota</taxon>
        <taxon>Bacteroidia</taxon>
        <taxon>Bacteroidales</taxon>
        <taxon>Prevotellaceae</taxon>
        <taxon>Prevotella</taxon>
    </lineage>
</organism>
<keyword evidence="2" id="KW-0408">Iron</keyword>
<evidence type="ECO:0000256" key="2">
    <source>
        <dbReference type="ARBA" id="ARBA00022485"/>
    </source>
</evidence>
<reference evidence="3 4" key="1">
    <citation type="submission" date="2013-06" db="EMBL/GenBank/DDBJ databases">
        <authorList>
            <person name="Weinstock G."/>
            <person name="Sodergren E."/>
            <person name="Lobos E.A."/>
            <person name="Fulton L."/>
            <person name="Fulton R."/>
            <person name="Courtney L."/>
            <person name="Fronick C."/>
            <person name="O'Laughlin M."/>
            <person name="Godfrey J."/>
            <person name="Wilson R.M."/>
            <person name="Miner T."/>
            <person name="Farmer C."/>
            <person name="Delehaunty K."/>
            <person name="Cordes M."/>
            <person name="Minx P."/>
            <person name="Tomlinson C."/>
            <person name="Chen J."/>
            <person name="Wollam A."/>
            <person name="Pepin K.H."/>
            <person name="Bhonagiri V."/>
            <person name="Zhang X."/>
            <person name="Warren W."/>
            <person name="Mitreva M."/>
            <person name="Mardis E.R."/>
            <person name="Wilson R.K."/>
        </authorList>
    </citation>
    <scope>NUCLEOTIDE SEQUENCE [LARGE SCALE GENOMIC DNA]</scope>
    <source>
        <strain evidence="3 4">ATCC 29426</strain>
    </source>
</reference>
<evidence type="ECO:0000256" key="1">
    <source>
        <dbReference type="ARBA" id="ARBA00001966"/>
    </source>
</evidence>
<proteinExistence type="predicted"/>
<keyword evidence="4" id="KW-1185">Reference proteome</keyword>
<dbReference type="GeneID" id="91081570"/>
<gene>
    <name evidence="3" type="ORF">HMPREF0653_01205</name>
</gene>
<comment type="cofactor">
    <cofactor evidence="1">
        <name>[4Fe-4S] cluster</name>
        <dbReference type="ChEBI" id="CHEBI:49883"/>
    </cofactor>
</comment>
<evidence type="ECO:0000313" key="3">
    <source>
        <dbReference type="EMBL" id="ERJ77208.1"/>
    </source>
</evidence>
<comment type="caution">
    <text evidence="3">The sequence shown here is derived from an EMBL/GenBank/DDBJ whole genome shotgun (WGS) entry which is preliminary data.</text>
</comment>
<dbReference type="PANTHER" id="PTHR43787">
    <property type="entry name" value="FEMO COFACTOR BIOSYNTHESIS PROTEIN NIFB-RELATED"/>
    <property type="match status" value="1"/>
</dbReference>
<dbReference type="PANTHER" id="PTHR43787:SF3">
    <property type="entry name" value="ARYLSULFATASE REGULATORY PROTEIN"/>
    <property type="match status" value="1"/>
</dbReference>
<keyword evidence="2" id="KW-0411">Iron-sulfur</keyword>
<dbReference type="EMBL" id="AWUY01000091">
    <property type="protein sequence ID" value="ERJ77208.1"/>
    <property type="molecule type" value="Genomic_DNA"/>
</dbReference>
<sequence>MNIRAYGSSLQISEEHKNISMTDEVEDKLVKFISSNEQAKQLTVTWFGGEPLLEFKRIVSLTKKMQALNLDYQADMITNGYLLTEKVVAMLPSLSISSLQITINGMKAVHDSRRCLKLGAPTFDRIYVL</sequence>
<name>A0ABN0NSK4_9BACT</name>
<dbReference type="Proteomes" id="UP000016660">
    <property type="component" value="Unassembled WGS sequence"/>
</dbReference>
<dbReference type="RefSeq" id="WP_021669123.1">
    <property type="nucleotide sequence ID" value="NZ_BAIS01000058.1"/>
</dbReference>
<protein>
    <recommendedName>
        <fullName evidence="5">Radical SAM core domain-containing protein</fullName>
    </recommendedName>
</protein>
<keyword evidence="2" id="KW-0479">Metal-binding</keyword>
<keyword evidence="2" id="KW-0004">4Fe-4S</keyword>
<dbReference type="Pfam" id="PF13353">
    <property type="entry name" value="Fer4_12"/>
    <property type="match status" value="1"/>
</dbReference>
<dbReference type="Gene3D" id="3.20.20.70">
    <property type="entry name" value="Aldolase class I"/>
    <property type="match status" value="1"/>
</dbReference>
<evidence type="ECO:0000313" key="4">
    <source>
        <dbReference type="Proteomes" id="UP000016660"/>
    </source>
</evidence>